<dbReference type="PATRIC" id="fig|1581420.6.peg.2793"/>
<comment type="caution">
    <text evidence="2">The sequence shown here is derived from an EMBL/GenBank/DDBJ whole genome shotgun (WGS) entry which is preliminary data.</text>
</comment>
<reference evidence="2 3" key="1">
    <citation type="submission" date="2015-04" db="EMBL/GenBank/DDBJ databases">
        <title>The draft genome sequence of Erythrobacter luteus KA37.</title>
        <authorList>
            <person name="Zhuang L."/>
            <person name="Liu Y."/>
            <person name="Shao Z."/>
        </authorList>
    </citation>
    <scope>NUCLEOTIDE SEQUENCE [LARGE SCALE GENOMIC DNA]</scope>
    <source>
        <strain evidence="2 3">KA37</strain>
    </source>
</reference>
<name>A0A0G9MPD6_9SPHN</name>
<feature type="transmembrane region" description="Helical" evidence="1">
    <location>
        <begin position="54"/>
        <end position="72"/>
    </location>
</feature>
<proteinExistence type="predicted"/>
<feature type="transmembrane region" description="Helical" evidence="1">
    <location>
        <begin position="12"/>
        <end position="33"/>
    </location>
</feature>
<evidence type="ECO:0000313" key="2">
    <source>
        <dbReference type="EMBL" id="KLE32464.1"/>
    </source>
</evidence>
<evidence type="ECO:0000313" key="3">
    <source>
        <dbReference type="Proteomes" id="UP000053464"/>
    </source>
</evidence>
<feature type="transmembrane region" description="Helical" evidence="1">
    <location>
        <begin position="114"/>
        <end position="132"/>
    </location>
</feature>
<dbReference type="Proteomes" id="UP000053464">
    <property type="component" value="Unassembled WGS sequence"/>
</dbReference>
<keyword evidence="1" id="KW-1133">Transmembrane helix</keyword>
<protein>
    <submittedName>
        <fullName evidence="2">Uncharacterized protein</fullName>
    </submittedName>
</protein>
<keyword evidence="1" id="KW-0472">Membrane</keyword>
<sequence>MFIDWALVAPRAIDTFVFTVRMLAAALSVIALGSWYSCRKRDEYPPYDRRRNELAWNWAHLGMIVGGCSFIALDFEYRNVTGEAVADLFVAFVWWCWANAATVRLGSRVPRPRFVYGAATIFLVGGFVYTFFMGS</sequence>
<keyword evidence="1" id="KW-0812">Transmembrane</keyword>
<keyword evidence="3" id="KW-1185">Reference proteome</keyword>
<accession>A0A0G9MPD6</accession>
<gene>
    <name evidence="2" type="ORF">AAW00_13655</name>
</gene>
<dbReference type="STRING" id="1581420.AAW00_13655"/>
<dbReference type="EMBL" id="LBHB01000004">
    <property type="protein sequence ID" value="KLE32464.1"/>
    <property type="molecule type" value="Genomic_DNA"/>
</dbReference>
<dbReference type="AlphaFoldDB" id="A0A0G9MPD6"/>
<organism evidence="2 3">
    <name type="scientific">Aurantiacibacter luteus</name>
    <dbReference type="NCBI Taxonomy" id="1581420"/>
    <lineage>
        <taxon>Bacteria</taxon>
        <taxon>Pseudomonadati</taxon>
        <taxon>Pseudomonadota</taxon>
        <taxon>Alphaproteobacteria</taxon>
        <taxon>Sphingomonadales</taxon>
        <taxon>Erythrobacteraceae</taxon>
        <taxon>Aurantiacibacter</taxon>
    </lineage>
</organism>
<evidence type="ECO:0000256" key="1">
    <source>
        <dbReference type="SAM" id="Phobius"/>
    </source>
</evidence>
<feature type="transmembrane region" description="Helical" evidence="1">
    <location>
        <begin position="84"/>
        <end position="102"/>
    </location>
</feature>